<evidence type="ECO:0000256" key="2">
    <source>
        <dbReference type="ARBA" id="ARBA00004141"/>
    </source>
</evidence>
<feature type="transmembrane region" description="Helical" evidence="11">
    <location>
        <begin position="1333"/>
        <end position="1349"/>
    </location>
</feature>
<evidence type="ECO:0000313" key="14">
    <source>
        <dbReference type="Proteomes" id="UP000184267"/>
    </source>
</evidence>
<feature type="compositionally biased region" description="Acidic residues" evidence="10">
    <location>
        <begin position="556"/>
        <end position="569"/>
    </location>
</feature>
<comment type="pathway">
    <text evidence="3">Protein modification; protein ubiquitination.</text>
</comment>
<feature type="compositionally biased region" description="Low complexity" evidence="10">
    <location>
        <begin position="434"/>
        <end position="454"/>
    </location>
</feature>
<dbReference type="InterPro" id="IPR056521">
    <property type="entry name" value="MARCHF6-like_C"/>
</dbReference>
<feature type="compositionally biased region" description="Basic and acidic residues" evidence="10">
    <location>
        <begin position="283"/>
        <end position="299"/>
    </location>
</feature>
<evidence type="ECO:0000313" key="13">
    <source>
        <dbReference type="EMBL" id="OJT03305.1"/>
    </source>
</evidence>
<dbReference type="EC" id="2.3.2.27" evidence="4"/>
<reference evidence="13 14" key="1">
    <citation type="submission" date="2016-10" db="EMBL/GenBank/DDBJ databases">
        <title>Genome sequence of the basidiomycete white-rot fungus Trametes pubescens.</title>
        <authorList>
            <person name="Makela M.R."/>
            <person name="Granchi Z."/>
            <person name="Peng M."/>
            <person name="De Vries R.P."/>
            <person name="Grigoriev I."/>
            <person name="Riley R."/>
            <person name="Hilden K."/>
        </authorList>
    </citation>
    <scope>NUCLEOTIDE SEQUENCE [LARGE SCALE GENOMIC DNA]</scope>
    <source>
        <strain evidence="13 14">FBCC735</strain>
    </source>
</reference>
<feature type="transmembrane region" description="Helical" evidence="11">
    <location>
        <begin position="21"/>
        <end position="44"/>
    </location>
</feature>
<feature type="compositionally biased region" description="Polar residues" evidence="10">
    <location>
        <begin position="354"/>
        <end position="369"/>
    </location>
</feature>
<evidence type="ECO:0000256" key="5">
    <source>
        <dbReference type="ARBA" id="ARBA00022679"/>
    </source>
</evidence>
<feature type="domain" description="E3 ubiquitin-protein ligase MARCHF6-like C-terminal" evidence="12">
    <location>
        <begin position="1279"/>
        <end position="1449"/>
    </location>
</feature>
<feature type="transmembrane region" description="Helical" evidence="11">
    <location>
        <begin position="1194"/>
        <end position="1215"/>
    </location>
</feature>
<dbReference type="OMA" id="TAWWISN"/>
<protein>
    <recommendedName>
        <fullName evidence="4">RING-type E3 ubiquitin transferase</fullName>
        <ecNumber evidence="4">2.3.2.27</ecNumber>
    </recommendedName>
</protein>
<gene>
    <name evidence="13" type="ORF">TRAPUB_6083</name>
</gene>
<keyword evidence="7" id="KW-0833">Ubl conjugation pathway</keyword>
<evidence type="ECO:0000259" key="12">
    <source>
        <dbReference type="Pfam" id="PF23113"/>
    </source>
</evidence>
<dbReference type="EMBL" id="MNAD01001619">
    <property type="protein sequence ID" value="OJT03305.1"/>
    <property type="molecule type" value="Genomic_DNA"/>
</dbReference>
<keyword evidence="8 11" id="KW-1133">Transmembrane helix</keyword>
<keyword evidence="6 11" id="KW-0812">Transmembrane</keyword>
<organism evidence="13 14">
    <name type="scientific">Trametes pubescens</name>
    <name type="common">White-rot fungus</name>
    <dbReference type="NCBI Taxonomy" id="154538"/>
    <lineage>
        <taxon>Eukaryota</taxon>
        <taxon>Fungi</taxon>
        <taxon>Dikarya</taxon>
        <taxon>Basidiomycota</taxon>
        <taxon>Agaricomycotina</taxon>
        <taxon>Agaricomycetes</taxon>
        <taxon>Polyporales</taxon>
        <taxon>Polyporaceae</taxon>
        <taxon>Trametes</taxon>
    </lineage>
</organism>
<feature type="region of interest" description="Disordered" evidence="10">
    <location>
        <begin position="530"/>
        <end position="637"/>
    </location>
</feature>
<keyword evidence="5" id="KW-0808">Transferase</keyword>
<evidence type="ECO:0000256" key="4">
    <source>
        <dbReference type="ARBA" id="ARBA00012483"/>
    </source>
</evidence>
<evidence type="ECO:0000256" key="8">
    <source>
        <dbReference type="ARBA" id="ARBA00022989"/>
    </source>
</evidence>
<evidence type="ECO:0000256" key="6">
    <source>
        <dbReference type="ARBA" id="ARBA00022692"/>
    </source>
</evidence>
<evidence type="ECO:0000256" key="10">
    <source>
        <dbReference type="SAM" id="MobiDB-lite"/>
    </source>
</evidence>
<dbReference type="OrthoDB" id="264354at2759"/>
<evidence type="ECO:0000256" key="7">
    <source>
        <dbReference type="ARBA" id="ARBA00022786"/>
    </source>
</evidence>
<evidence type="ECO:0000256" key="9">
    <source>
        <dbReference type="ARBA" id="ARBA00023136"/>
    </source>
</evidence>
<feature type="compositionally biased region" description="Acidic residues" evidence="10">
    <location>
        <begin position="146"/>
        <end position="157"/>
    </location>
</feature>
<feature type="compositionally biased region" description="Polar residues" evidence="10">
    <location>
        <begin position="477"/>
        <end position="489"/>
    </location>
</feature>
<keyword evidence="14" id="KW-1185">Reference proteome</keyword>
<feature type="transmembrane region" description="Helical" evidence="11">
    <location>
        <begin position="1415"/>
        <end position="1437"/>
    </location>
</feature>
<feature type="transmembrane region" description="Helical" evidence="11">
    <location>
        <begin position="942"/>
        <end position="962"/>
    </location>
</feature>
<evidence type="ECO:0000256" key="1">
    <source>
        <dbReference type="ARBA" id="ARBA00000900"/>
    </source>
</evidence>
<feature type="compositionally biased region" description="Pro residues" evidence="10">
    <location>
        <begin position="455"/>
        <end position="466"/>
    </location>
</feature>
<name>A0A1M2V6V7_TRAPU</name>
<accession>A0A1M2V6V7</accession>
<feature type="transmembrane region" description="Helical" evidence="11">
    <location>
        <begin position="1235"/>
        <end position="1255"/>
    </location>
</feature>
<dbReference type="STRING" id="154538.A0A1M2V6V7"/>
<feature type="transmembrane region" description="Helical" evidence="11">
    <location>
        <begin position="1289"/>
        <end position="1313"/>
    </location>
</feature>
<evidence type="ECO:0000256" key="11">
    <source>
        <dbReference type="SAM" id="Phobius"/>
    </source>
</evidence>
<feature type="region of interest" description="Disordered" evidence="10">
    <location>
        <begin position="146"/>
        <end position="165"/>
    </location>
</feature>
<dbReference type="GO" id="GO:0005789">
    <property type="term" value="C:endoplasmic reticulum membrane"/>
    <property type="evidence" value="ECO:0007669"/>
    <property type="project" value="TreeGrafter"/>
</dbReference>
<dbReference type="PANTHER" id="PTHR13145:SF0">
    <property type="entry name" value="E3 UBIQUITIN-PROTEIN LIGASE MARCHF6"/>
    <property type="match status" value="1"/>
</dbReference>
<sequence>MPERLPLFLILRQFSRQLASAVLFGLRAVLVASIWLAALPWVTIWTWRMYFAMGNHAAWWISALKRPEHEPDLFDDIPANATATNTTSPATPTPHHHGILTHPVVLQVSSDIVAGQIIASMIVIAFVAIFLLREWITQNARPGIFEDGDVPAEEDAPEAVPPAPEVAPPAIVVQEAPPVPVRPMVVNNEAPRNKLPDGRVRYDGVHREDVARARAKKQRTRSDATAPTDTLEAGPSRHTRPRSRGHTPGRETTKGKGRRSSRAAEKARLRAPPPQADEDSEEDRYTRALKTKEFRRLEIMRNMYPLEYGQSTPGPSEGDEGADPEEWSAGRKHDRSTNALPTFAEFTFTVPPASASSLHTDAPSSSENGTAPHRGSGYGEPPTRNPFASPSPPLHDSSSTEEDERELTPKSANASLPGPSDQVALRLDTQFPGVSVRVQTSPSPSPSTPSGLRRPPLPTMTLPPSPALASASASAAQSRKQTPLASPSLATYRAPEDLDALVPDGQVDYFVEQWYADLMDANDLEEAHRKYFRDPEDRQRELEEAEAERAERAEMADVELDGDMDDDADDVRWTDEEVVAEVEEEEEEEEEGPGLEDDVHEDDADQPEEVEDDALPEAGAVQRAEPPPPIPEDFENDINIEDDMDGALEAIGLRGPLYGVLQNAILMTFILDTTIGLGIWLPFTIGKTTALLSLNPRRAMQILHLPLRAIRIVTDPIVDTVLLVVSRLLVAPLAVLTQLAMTRALGVLASFAGPERAEKFVDVVITVYSRVMDVATKVMDSAAISTPSEAAKAEPTSYLYRLLEEDTAVMRVAEPYFAPLGQSVRQWSEQGKETWVEMATGDDRQDRVFAVSLGYAVVGLLLAIYLNILTVGTMRSAGRAVRSAIRQQLLVVKVAAFIVIELIIFPLGCGMMLDVCSVWMFPHGTFRSRAAFLLFAPLRATFYHWVLGTMFMYQFAVLLSGCRGIMRPGAMWFIKDPQDQNFHPIRDILERPTFVQLRKLLLSAAMYGVVVASGVATVSGILRLFRGTIMPFRWKIREPLSEVPIDLIFIQLVLPYTMEYFRPRKALRKLGTSIWKYLARQLRLSSYMFGGRFPSEEYTSEHWSWRSLLSDDGIQMDDAEAVHDGTFRRVPNSDNVALVKDAPATVQVDEEGHPVDAHGSRLIIAQNLEAEKAKRIVKEDYTVVYIPPQFRYRVITFLLCIWTVGSALLAAVLAAPILLGRGVFRLFLPYDVHDGYAFILGFYLLWGCWLVGTALDRMDKRRQRRWSDGARADWSLFVLKRGLLWIAQASYMLGALGVVIPTLLGVVVELYIIQPIKHAANPLGEPRIRMVDMWALGLLYLKIIVRSMRVHQPGHDQMRGVDRLIRNGLAHLDPMRATTEVIAPACAGLLGMIVFPAASLWATSRLVTLPMDGDFLFVHVYPGIFTLAGLGHGAWVLSKVTRSWSQTIRDKEFLVEMRLRNLEEQEAADNAAKADAQQVAAAAAVVVAADAEGHGDGDGDGDGEGED</sequence>
<dbReference type="PANTHER" id="PTHR13145">
    <property type="entry name" value="SSM4 PROTEIN"/>
    <property type="match status" value="1"/>
</dbReference>
<dbReference type="GO" id="GO:0036503">
    <property type="term" value="P:ERAD pathway"/>
    <property type="evidence" value="ECO:0007669"/>
    <property type="project" value="TreeGrafter"/>
</dbReference>
<feature type="compositionally biased region" description="Acidic residues" evidence="10">
    <location>
        <begin position="317"/>
        <end position="326"/>
    </location>
</feature>
<feature type="compositionally biased region" description="Basic and acidic residues" evidence="10">
    <location>
        <begin position="191"/>
        <end position="212"/>
    </location>
</feature>
<proteinExistence type="predicted"/>
<feature type="transmembrane region" description="Helical" evidence="11">
    <location>
        <begin position="1381"/>
        <end position="1403"/>
    </location>
</feature>
<feature type="compositionally biased region" description="Basic and acidic residues" evidence="10">
    <location>
        <begin position="530"/>
        <end position="555"/>
    </location>
</feature>
<comment type="subcellular location">
    <subcellularLocation>
        <location evidence="2">Membrane</location>
        <topology evidence="2">Multi-pass membrane protein</topology>
    </subcellularLocation>
</comment>
<feature type="transmembrane region" description="Helical" evidence="11">
    <location>
        <begin position="112"/>
        <end position="132"/>
    </location>
</feature>
<feature type="region of interest" description="Disordered" evidence="10">
    <location>
        <begin position="183"/>
        <end position="493"/>
    </location>
</feature>
<dbReference type="Proteomes" id="UP000184267">
    <property type="component" value="Unassembled WGS sequence"/>
</dbReference>
<keyword evidence="9 11" id="KW-0472">Membrane</keyword>
<feature type="transmembrane region" description="Helical" evidence="11">
    <location>
        <begin position="890"/>
        <end position="922"/>
    </location>
</feature>
<feature type="transmembrane region" description="Helical" evidence="11">
    <location>
        <begin position="1043"/>
        <end position="1061"/>
    </location>
</feature>
<feature type="transmembrane region" description="Helical" evidence="11">
    <location>
        <begin position="848"/>
        <end position="869"/>
    </location>
</feature>
<feature type="compositionally biased region" description="Low complexity" evidence="10">
    <location>
        <begin position="467"/>
        <end position="476"/>
    </location>
</feature>
<dbReference type="Pfam" id="PF23113">
    <property type="entry name" value="MARCHF6_C"/>
    <property type="match status" value="1"/>
</dbReference>
<feature type="transmembrane region" description="Helical" evidence="11">
    <location>
        <begin position="1000"/>
        <end position="1023"/>
    </location>
</feature>
<comment type="catalytic activity">
    <reaction evidence="1">
        <text>S-ubiquitinyl-[E2 ubiquitin-conjugating enzyme]-L-cysteine + [acceptor protein]-L-lysine = [E2 ubiquitin-conjugating enzyme]-L-cysteine + N(6)-ubiquitinyl-[acceptor protein]-L-lysine.</text>
        <dbReference type="EC" id="2.3.2.27"/>
    </reaction>
</comment>
<dbReference type="GO" id="GO:0061630">
    <property type="term" value="F:ubiquitin protein ligase activity"/>
    <property type="evidence" value="ECO:0007669"/>
    <property type="project" value="UniProtKB-EC"/>
</dbReference>
<feature type="compositionally biased region" description="Acidic residues" evidence="10">
    <location>
        <begin position="576"/>
        <end position="615"/>
    </location>
</feature>
<comment type="caution">
    <text evidence="13">The sequence shown here is derived from an EMBL/GenBank/DDBJ whole genome shotgun (WGS) entry which is preliminary data.</text>
</comment>
<evidence type="ECO:0000256" key="3">
    <source>
        <dbReference type="ARBA" id="ARBA00004906"/>
    </source>
</evidence>
<feature type="compositionally biased region" description="Basic residues" evidence="10">
    <location>
        <begin position="237"/>
        <end position="247"/>
    </location>
</feature>